<name>A0A2S6IBN0_9BACT</name>
<proteinExistence type="predicted"/>
<organism evidence="1 2">
    <name type="scientific">Neolewinella xylanilytica</name>
    <dbReference type="NCBI Taxonomy" id="1514080"/>
    <lineage>
        <taxon>Bacteria</taxon>
        <taxon>Pseudomonadati</taxon>
        <taxon>Bacteroidota</taxon>
        <taxon>Saprospiria</taxon>
        <taxon>Saprospirales</taxon>
        <taxon>Lewinellaceae</taxon>
        <taxon>Neolewinella</taxon>
    </lineage>
</organism>
<keyword evidence="2" id="KW-1185">Reference proteome</keyword>
<dbReference type="Proteomes" id="UP000237662">
    <property type="component" value="Unassembled WGS sequence"/>
</dbReference>
<evidence type="ECO:0000313" key="2">
    <source>
        <dbReference type="Proteomes" id="UP000237662"/>
    </source>
</evidence>
<sequence>MDFFALALICMLILATLALILYTIYRLIVGIGTPAH</sequence>
<evidence type="ECO:0000313" key="1">
    <source>
        <dbReference type="EMBL" id="PPK88895.1"/>
    </source>
</evidence>
<protein>
    <submittedName>
        <fullName evidence="1">Uncharacterized protein</fullName>
    </submittedName>
</protein>
<comment type="caution">
    <text evidence="1">The sequence shown here is derived from an EMBL/GenBank/DDBJ whole genome shotgun (WGS) entry which is preliminary data.</text>
</comment>
<reference evidence="1 2" key="1">
    <citation type="submission" date="2018-02" db="EMBL/GenBank/DDBJ databases">
        <title>Genomic Encyclopedia of Archaeal and Bacterial Type Strains, Phase II (KMG-II): from individual species to whole genera.</title>
        <authorList>
            <person name="Goeker M."/>
        </authorList>
    </citation>
    <scope>NUCLEOTIDE SEQUENCE [LARGE SCALE GENOMIC DNA]</scope>
    <source>
        <strain evidence="1 2">DSM 29526</strain>
    </source>
</reference>
<dbReference type="EMBL" id="PTJC01000005">
    <property type="protein sequence ID" value="PPK88895.1"/>
    <property type="molecule type" value="Genomic_DNA"/>
</dbReference>
<accession>A0A2S6IBN0</accession>
<dbReference type="AlphaFoldDB" id="A0A2S6IBN0"/>
<gene>
    <name evidence="1" type="ORF">CLV84_1869</name>
</gene>